<feature type="binding site" evidence="7 9">
    <location>
        <position position="101"/>
    </location>
    <ligand>
        <name>3-methyl-2-oxobutanoate</name>
        <dbReference type="ChEBI" id="CHEBI:11851"/>
    </ligand>
</feature>
<evidence type="ECO:0000256" key="11">
    <source>
        <dbReference type="SAM" id="MobiDB-lite"/>
    </source>
</evidence>
<dbReference type="GO" id="GO:0003864">
    <property type="term" value="F:3-methyl-2-oxobutanoate hydroxymethyltransferase activity"/>
    <property type="evidence" value="ECO:0007669"/>
    <property type="project" value="UniProtKB-UniRule"/>
</dbReference>
<sequence length="279" mass="29879">MPSKKPDPSAPSPKAPADSPVTPPTLLRWKREGRRVVMLTAYDFTTARLLDEAGVDALLVGDSLGTVVQGHATTLKVTLDQAIYHAEMVARGARRALVIGDLPFGSYHESRRQAIRSACRMLKETECQAVKLEGGRRMAKTIRAVVEADVPVVGHVGLTPQSIRHLGGYKVQRDADAMLADAVAVAEAGAFAIVLECVPTEIAGRITETLPIPTIGIGAGPRCDGQVLVTPDLLGLFEGFRPKFVRRYAELAGAVREAAGRYAEDVRGGSFPAEAESFR</sequence>
<dbReference type="UniPathway" id="UPA00028">
    <property type="reaction ID" value="UER00003"/>
</dbReference>
<comment type="caution">
    <text evidence="12">The sequence shown here is derived from an EMBL/GenBank/DDBJ whole genome shotgun (WGS) entry which is preliminary data.</text>
</comment>
<comment type="cofactor">
    <cofactor evidence="7 10">
        <name>Mg(2+)</name>
        <dbReference type="ChEBI" id="CHEBI:18420"/>
    </cofactor>
    <text evidence="7 10">Binds 1 Mg(2+) ion per subunit.</text>
</comment>
<dbReference type="GO" id="GO:0015940">
    <property type="term" value="P:pantothenate biosynthetic process"/>
    <property type="evidence" value="ECO:0007669"/>
    <property type="project" value="UniProtKB-UniRule"/>
</dbReference>
<dbReference type="Gene3D" id="3.20.20.60">
    <property type="entry name" value="Phosphoenolpyruvate-binding domains"/>
    <property type="match status" value="1"/>
</dbReference>
<evidence type="ECO:0000256" key="1">
    <source>
        <dbReference type="ARBA" id="ARBA00005033"/>
    </source>
</evidence>
<evidence type="ECO:0000256" key="4">
    <source>
        <dbReference type="ARBA" id="ARBA00022655"/>
    </source>
</evidence>
<name>A0A432MLP7_9BACT</name>
<dbReference type="InterPro" id="IPR003700">
    <property type="entry name" value="Pantoate_hydroxy_MeTrfase"/>
</dbReference>
<keyword evidence="7 10" id="KW-0460">Magnesium</keyword>
<comment type="function">
    <text evidence="6 7">Catalyzes the reversible reaction in which hydroxymethyl group from 5,10-methylenetetrahydrofolate is transferred onto alpha-ketoisovalerate to form ketopantoate.</text>
</comment>
<dbReference type="PANTHER" id="PTHR20881">
    <property type="entry name" value="3-METHYL-2-OXOBUTANOATE HYDROXYMETHYLTRANSFERASE"/>
    <property type="match status" value="1"/>
</dbReference>
<keyword evidence="12" id="KW-0489">Methyltransferase</keyword>
<evidence type="ECO:0000313" key="12">
    <source>
        <dbReference type="EMBL" id="RUL88065.1"/>
    </source>
</evidence>
<keyword evidence="7" id="KW-0963">Cytoplasm</keyword>
<dbReference type="InterPro" id="IPR015813">
    <property type="entry name" value="Pyrv/PenolPyrv_kinase-like_dom"/>
</dbReference>
<dbReference type="FunFam" id="3.20.20.60:FF:000003">
    <property type="entry name" value="3-methyl-2-oxobutanoate hydroxymethyltransferase"/>
    <property type="match status" value="1"/>
</dbReference>
<evidence type="ECO:0000256" key="7">
    <source>
        <dbReference type="HAMAP-Rule" id="MF_00156"/>
    </source>
</evidence>
<feature type="binding site" evidence="7 9">
    <location>
        <position position="131"/>
    </location>
    <ligand>
        <name>3-methyl-2-oxobutanoate</name>
        <dbReference type="ChEBI" id="CHEBI:11851"/>
    </ligand>
</feature>
<organism evidence="12 13">
    <name type="scientific">Tautonia sociabilis</name>
    <dbReference type="NCBI Taxonomy" id="2080755"/>
    <lineage>
        <taxon>Bacteria</taxon>
        <taxon>Pseudomonadati</taxon>
        <taxon>Planctomycetota</taxon>
        <taxon>Planctomycetia</taxon>
        <taxon>Isosphaerales</taxon>
        <taxon>Isosphaeraceae</taxon>
        <taxon>Tautonia</taxon>
    </lineage>
</organism>
<comment type="catalytic activity">
    <reaction evidence="7">
        <text>(6R)-5,10-methylene-5,6,7,8-tetrahydrofolate + 3-methyl-2-oxobutanoate + H2O = 2-dehydropantoate + (6S)-5,6,7,8-tetrahydrofolate</text>
        <dbReference type="Rhea" id="RHEA:11824"/>
        <dbReference type="ChEBI" id="CHEBI:11561"/>
        <dbReference type="ChEBI" id="CHEBI:11851"/>
        <dbReference type="ChEBI" id="CHEBI:15377"/>
        <dbReference type="ChEBI" id="CHEBI:15636"/>
        <dbReference type="ChEBI" id="CHEBI:57453"/>
        <dbReference type="EC" id="2.1.2.11"/>
    </reaction>
</comment>
<keyword evidence="5 7" id="KW-0808">Transferase</keyword>
<evidence type="ECO:0000256" key="6">
    <source>
        <dbReference type="ARBA" id="ARBA00056497"/>
    </source>
</evidence>
<comment type="pathway">
    <text evidence="1 7">Cofactor biosynthesis; (R)-pantothenate biosynthesis; (R)-pantoate from 3-methyl-2-oxobutanoate: step 1/2.</text>
</comment>
<accession>A0A432MLP7</accession>
<keyword evidence="4 7" id="KW-0566">Pantothenate biosynthesis</keyword>
<keyword evidence="13" id="KW-1185">Reference proteome</keyword>
<dbReference type="GO" id="GO:0032259">
    <property type="term" value="P:methylation"/>
    <property type="evidence" value="ECO:0007669"/>
    <property type="project" value="UniProtKB-KW"/>
</dbReference>
<keyword evidence="7 10" id="KW-0479">Metal-binding</keyword>
<evidence type="ECO:0000256" key="5">
    <source>
        <dbReference type="ARBA" id="ARBA00022679"/>
    </source>
</evidence>
<proteinExistence type="inferred from homology"/>
<comment type="subunit">
    <text evidence="3 7">Homodecamer; pentamer of dimers.</text>
</comment>
<feature type="binding site" evidence="7 10">
    <location>
        <position position="62"/>
    </location>
    <ligand>
        <name>Mg(2+)</name>
        <dbReference type="ChEBI" id="CHEBI:18420"/>
    </ligand>
</feature>
<evidence type="ECO:0000313" key="13">
    <source>
        <dbReference type="Proteomes" id="UP000280296"/>
    </source>
</evidence>
<gene>
    <name evidence="7 12" type="primary">panB</name>
    <name evidence="12" type="ORF">TsocGM_08975</name>
</gene>
<reference evidence="12 13" key="2">
    <citation type="submission" date="2019-01" db="EMBL/GenBank/DDBJ databases">
        <title>Tautonia sociabilis, a novel thermotolerant planctomycete of Isosphaeraceae family, isolated from a 4000 m deep subterranean habitat.</title>
        <authorList>
            <person name="Kovaleva O.L."/>
            <person name="Elcheninov A.G."/>
            <person name="Van Heerden E."/>
            <person name="Toshchakov S.V."/>
            <person name="Novikov A."/>
            <person name="Bonch-Osmolovskaya E.A."/>
            <person name="Kublanov I.V."/>
        </authorList>
    </citation>
    <scope>NUCLEOTIDE SEQUENCE [LARGE SCALE GENOMIC DNA]</scope>
    <source>
        <strain evidence="12 13">GM2012</strain>
    </source>
</reference>
<feature type="region of interest" description="Disordered" evidence="11">
    <location>
        <begin position="1"/>
        <end position="25"/>
    </location>
</feature>
<dbReference type="GO" id="GO:0008168">
    <property type="term" value="F:methyltransferase activity"/>
    <property type="evidence" value="ECO:0007669"/>
    <property type="project" value="UniProtKB-KW"/>
</dbReference>
<evidence type="ECO:0000256" key="10">
    <source>
        <dbReference type="PIRSR" id="PIRSR000388-3"/>
    </source>
</evidence>
<feature type="binding site" evidence="7 10">
    <location>
        <position position="101"/>
    </location>
    <ligand>
        <name>Mg(2+)</name>
        <dbReference type="ChEBI" id="CHEBI:18420"/>
    </ligand>
</feature>
<dbReference type="InterPro" id="IPR040442">
    <property type="entry name" value="Pyrv_kinase-like_dom_sf"/>
</dbReference>
<reference evidence="12 13" key="1">
    <citation type="submission" date="2018-12" db="EMBL/GenBank/DDBJ databases">
        <authorList>
            <person name="Toschakov S.V."/>
        </authorList>
    </citation>
    <scope>NUCLEOTIDE SEQUENCE [LARGE SCALE GENOMIC DNA]</scope>
    <source>
        <strain evidence="12 13">GM2012</strain>
    </source>
</reference>
<dbReference type="GO" id="GO:0000287">
    <property type="term" value="F:magnesium ion binding"/>
    <property type="evidence" value="ECO:0007669"/>
    <property type="project" value="TreeGrafter"/>
</dbReference>
<comment type="similarity">
    <text evidence="2 7">Belongs to the PanB family.</text>
</comment>
<dbReference type="CDD" id="cd06557">
    <property type="entry name" value="KPHMT-like"/>
    <property type="match status" value="1"/>
</dbReference>
<dbReference type="OrthoDB" id="9781789at2"/>
<evidence type="ECO:0000256" key="8">
    <source>
        <dbReference type="PIRSR" id="PIRSR000388-1"/>
    </source>
</evidence>
<dbReference type="EC" id="2.1.2.11" evidence="7"/>
<evidence type="ECO:0000256" key="2">
    <source>
        <dbReference type="ARBA" id="ARBA00008676"/>
    </source>
</evidence>
<protein>
    <recommendedName>
        <fullName evidence="7">3-methyl-2-oxobutanoate hydroxymethyltransferase</fullName>
        <ecNumber evidence="7">2.1.2.11</ecNumber>
    </recommendedName>
    <alternativeName>
        <fullName evidence="7">Ketopantoate hydroxymethyltransferase</fullName>
        <shortName evidence="7">KPHMT</shortName>
    </alternativeName>
</protein>
<dbReference type="SUPFAM" id="SSF51621">
    <property type="entry name" value="Phosphoenolpyruvate/pyruvate domain"/>
    <property type="match status" value="1"/>
</dbReference>
<dbReference type="NCBIfam" id="TIGR00222">
    <property type="entry name" value="panB"/>
    <property type="match status" value="1"/>
</dbReference>
<dbReference type="Proteomes" id="UP000280296">
    <property type="component" value="Unassembled WGS sequence"/>
</dbReference>
<evidence type="ECO:0000256" key="3">
    <source>
        <dbReference type="ARBA" id="ARBA00011424"/>
    </source>
</evidence>
<dbReference type="AlphaFoldDB" id="A0A432MLP7"/>
<comment type="subcellular location">
    <subcellularLocation>
        <location evidence="7">Cytoplasm</location>
    </subcellularLocation>
</comment>
<dbReference type="PANTHER" id="PTHR20881:SF0">
    <property type="entry name" value="3-METHYL-2-OXOBUTANOATE HYDROXYMETHYLTRANSFERASE"/>
    <property type="match status" value="1"/>
</dbReference>
<dbReference type="NCBIfam" id="NF001452">
    <property type="entry name" value="PRK00311.1"/>
    <property type="match status" value="1"/>
</dbReference>
<feature type="binding site" evidence="7 10">
    <location>
        <position position="133"/>
    </location>
    <ligand>
        <name>Mg(2+)</name>
        <dbReference type="ChEBI" id="CHEBI:18420"/>
    </ligand>
</feature>
<evidence type="ECO:0000256" key="9">
    <source>
        <dbReference type="PIRSR" id="PIRSR000388-2"/>
    </source>
</evidence>
<dbReference type="PIRSF" id="PIRSF000388">
    <property type="entry name" value="Pantoate_hydroxy_MeTrfase"/>
    <property type="match status" value="1"/>
</dbReference>
<dbReference type="GO" id="GO:0005737">
    <property type="term" value="C:cytoplasm"/>
    <property type="evidence" value="ECO:0007669"/>
    <property type="project" value="UniProtKB-SubCell"/>
</dbReference>
<feature type="binding site" evidence="7 9">
    <location>
        <begin position="62"/>
        <end position="63"/>
    </location>
    <ligand>
        <name>3-methyl-2-oxobutanoate</name>
        <dbReference type="ChEBI" id="CHEBI:11851"/>
    </ligand>
</feature>
<dbReference type="Pfam" id="PF02548">
    <property type="entry name" value="Pantoate_transf"/>
    <property type="match status" value="1"/>
</dbReference>
<dbReference type="EMBL" id="RYZH01000014">
    <property type="protein sequence ID" value="RUL88065.1"/>
    <property type="molecule type" value="Genomic_DNA"/>
</dbReference>
<dbReference type="HAMAP" id="MF_00156">
    <property type="entry name" value="PanB"/>
    <property type="match status" value="1"/>
</dbReference>
<feature type="active site" description="Proton acceptor" evidence="7 8">
    <location>
        <position position="196"/>
    </location>
</feature>